<organism evidence="1 2">
    <name type="scientific">Rubroshorea leprosula</name>
    <dbReference type="NCBI Taxonomy" id="152421"/>
    <lineage>
        <taxon>Eukaryota</taxon>
        <taxon>Viridiplantae</taxon>
        <taxon>Streptophyta</taxon>
        <taxon>Embryophyta</taxon>
        <taxon>Tracheophyta</taxon>
        <taxon>Spermatophyta</taxon>
        <taxon>Magnoliopsida</taxon>
        <taxon>eudicotyledons</taxon>
        <taxon>Gunneridae</taxon>
        <taxon>Pentapetalae</taxon>
        <taxon>rosids</taxon>
        <taxon>malvids</taxon>
        <taxon>Malvales</taxon>
        <taxon>Dipterocarpaceae</taxon>
        <taxon>Rubroshorea</taxon>
    </lineage>
</organism>
<accession>A0AAV5LRP1</accession>
<proteinExistence type="predicted"/>
<name>A0AAV5LRP1_9ROSI</name>
<sequence length="76" mass="8351">MVTKPFQCWNPLPLGVFMSPTSLVYSTCPVASQSGNKSKLKSSYPSLKPKYLQSPWLGISLFLRSSNPNLTSKIAT</sequence>
<dbReference type="EMBL" id="BPVZ01000133">
    <property type="protein sequence ID" value="GKV39162.1"/>
    <property type="molecule type" value="Genomic_DNA"/>
</dbReference>
<reference evidence="1 2" key="1">
    <citation type="journal article" date="2021" name="Commun. Biol.">
        <title>The genome of Shorea leprosula (Dipterocarpaceae) highlights the ecological relevance of drought in aseasonal tropical rainforests.</title>
        <authorList>
            <person name="Ng K.K.S."/>
            <person name="Kobayashi M.J."/>
            <person name="Fawcett J.A."/>
            <person name="Hatakeyama M."/>
            <person name="Paape T."/>
            <person name="Ng C.H."/>
            <person name="Ang C.C."/>
            <person name="Tnah L.H."/>
            <person name="Lee C.T."/>
            <person name="Nishiyama T."/>
            <person name="Sese J."/>
            <person name="O'Brien M.J."/>
            <person name="Copetti D."/>
            <person name="Mohd Noor M.I."/>
            <person name="Ong R.C."/>
            <person name="Putra M."/>
            <person name="Sireger I.Z."/>
            <person name="Indrioko S."/>
            <person name="Kosugi Y."/>
            <person name="Izuno A."/>
            <person name="Isagi Y."/>
            <person name="Lee S.L."/>
            <person name="Shimizu K.K."/>
        </authorList>
    </citation>
    <scope>NUCLEOTIDE SEQUENCE [LARGE SCALE GENOMIC DNA]</scope>
    <source>
        <strain evidence="1">214</strain>
    </source>
</reference>
<gene>
    <name evidence="1" type="ORF">SLEP1_g46971</name>
</gene>
<protein>
    <submittedName>
        <fullName evidence="1">Uncharacterized protein</fullName>
    </submittedName>
</protein>
<evidence type="ECO:0000313" key="2">
    <source>
        <dbReference type="Proteomes" id="UP001054252"/>
    </source>
</evidence>
<keyword evidence="2" id="KW-1185">Reference proteome</keyword>
<evidence type="ECO:0000313" key="1">
    <source>
        <dbReference type="EMBL" id="GKV39162.1"/>
    </source>
</evidence>
<dbReference type="Proteomes" id="UP001054252">
    <property type="component" value="Unassembled WGS sequence"/>
</dbReference>
<comment type="caution">
    <text evidence="1">The sequence shown here is derived from an EMBL/GenBank/DDBJ whole genome shotgun (WGS) entry which is preliminary data.</text>
</comment>
<dbReference type="AlphaFoldDB" id="A0AAV5LRP1"/>